<dbReference type="AlphaFoldDB" id="A0A226EW84"/>
<sequence>MLVTFRISSSSHHLDIKYTPLQGSECAVNLWQTFVRLPPPQGLQRRWFLRQLVLEILTRVYRTISSRHSLIQGPGTMVFRFLLRYFSNHPHLIDRLSESYPMRRAAQLTVYLFHRSKSLLEDTAVKQKAIQFKDKFADELKKEWGKARGGK</sequence>
<comment type="caution">
    <text evidence="1">The sequence shown here is derived from an EMBL/GenBank/DDBJ whole genome shotgun (WGS) entry which is preliminary data.</text>
</comment>
<keyword evidence="2" id="KW-1185">Reference proteome</keyword>
<protein>
    <submittedName>
        <fullName evidence="1">Uncharacterized protein NCBP2-AS2</fullName>
    </submittedName>
</protein>
<proteinExistence type="predicted"/>
<dbReference type="Proteomes" id="UP000198287">
    <property type="component" value="Unassembled WGS sequence"/>
</dbReference>
<dbReference type="PANTHER" id="PTHR41161:SF1">
    <property type="entry name" value="PROTEIN NCBP2AS2"/>
    <property type="match status" value="1"/>
</dbReference>
<evidence type="ECO:0000313" key="1">
    <source>
        <dbReference type="EMBL" id="OXA61427.1"/>
    </source>
</evidence>
<evidence type="ECO:0000313" key="2">
    <source>
        <dbReference type="Proteomes" id="UP000198287"/>
    </source>
</evidence>
<organism evidence="1 2">
    <name type="scientific">Folsomia candida</name>
    <name type="common">Springtail</name>
    <dbReference type="NCBI Taxonomy" id="158441"/>
    <lineage>
        <taxon>Eukaryota</taxon>
        <taxon>Metazoa</taxon>
        <taxon>Ecdysozoa</taxon>
        <taxon>Arthropoda</taxon>
        <taxon>Hexapoda</taxon>
        <taxon>Collembola</taxon>
        <taxon>Entomobryomorpha</taxon>
        <taxon>Isotomoidea</taxon>
        <taxon>Isotomidae</taxon>
        <taxon>Proisotominae</taxon>
        <taxon>Folsomia</taxon>
    </lineage>
</organism>
<dbReference type="STRING" id="158441.A0A226EW84"/>
<accession>A0A226EW84</accession>
<dbReference type="PANTHER" id="PTHR41161">
    <property type="entry name" value="PROTEIN NCBP2AS2"/>
    <property type="match status" value="1"/>
</dbReference>
<dbReference type="InterPro" id="IPR042407">
    <property type="entry name" value="NCBP2-AS2"/>
</dbReference>
<reference evidence="1 2" key="1">
    <citation type="submission" date="2015-12" db="EMBL/GenBank/DDBJ databases">
        <title>The genome of Folsomia candida.</title>
        <authorList>
            <person name="Faddeeva A."/>
            <person name="Derks M.F."/>
            <person name="Anvar Y."/>
            <person name="Smit S."/>
            <person name="Van Straalen N."/>
            <person name="Roelofs D."/>
        </authorList>
    </citation>
    <scope>NUCLEOTIDE SEQUENCE [LARGE SCALE GENOMIC DNA]</scope>
    <source>
        <strain evidence="1 2">VU population</strain>
        <tissue evidence="1">Whole body</tissue>
    </source>
</reference>
<name>A0A226EW84_FOLCA</name>
<gene>
    <name evidence="1" type="ORF">Fcan01_03056</name>
</gene>
<dbReference type="EMBL" id="LNIX01000001">
    <property type="protein sequence ID" value="OXA61427.1"/>
    <property type="molecule type" value="Genomic_DNA"/>
</dbReference>